<accession>A0A8R1YM36</accession>
<protein>
    <submittedName>
        <fullName evidence="3">Uncharacterized protein</fullName>
    </submittedName>
</protein>
<keyword evidence="2" id="KW-0812">Transmembrane</keyword>
<name>A0A2A6C0D7_PRIPA</name>
<organism evidence="3 4">
    <name type="scientific">Pristionchus pacificus</name>
    <name type="common">Parasitic nematode worm</name>
    <dbReference type="NCBI Taxonomy" id="54126"/>
    <lineage>
        <taxon>Eukaryota</taxon>
        <taxon>Metazoa</taxon>
        <taxon>Ecdysozoa</taxon>
        <taxon>Nematoda</taxon>
        <taxon>Chromadorea</taxon>
        <taxon>Rhabditida</taxon>
        <taxon>Rhabditina</taxon>
        <taxon>Diplogasteromorpha</taxon>
        <taxon>Diplogasteroidea</taxon>
        <taxon>Neodiplogasteridae</taxon>
        <taxon>Pristionchus</taxon>
    </lineage>
</organism>
<evidence type="ECO:0000313" key="4">
    <source>
        <dbReference type="Proteomes" id="UP000005239"/>
    </source>
</evidence>
<feature type="compositionally biased region" description="Pro residues" evidence="1">
    <location>
        <begin position="18"/>
        <end position="27"/>
    </location>
</feature>
<accession>A0A2A6C0D7</accession>
<evidence type="ECO:0000256" key="2">
    <source>
        <dbReference type="SAM" id="Phobius"/>
    </source>
</evidence>
<dbReference type="AlphaFoldDB" id="A0A2A6C0D7"/>
<evidence type="ECO:0000313" key="3">
    <source>
        <dbReference type="EnsemblMetazoa" id="PPA26917.1"/>
    </source>
</evidence>
<evidence type="ECO:0000256" key="1">
    <source>
        <dbReference type="SAM" id="MobiDB-lite"/>
    </source>
</evidence>
<feature type="transmembrane region" description="Helical" evidence="2">
    <location>
        <begin position="61"/>
        <end position="80"/>
    </location>
</feature>
<dbReference type="EnsemblMetazoa" id="PPA26917.1">
    <property type="protein sequence ID" value="PPA26917.1"/>
    <property type="gene ID" value="WBGene00116471"/>
</dbReference>
<reference evidence="4" key="1">
    <citation type="journal article" date="2008" name="Nat. Genet.">
        <title>The Pristionchus pacificus genome provides a unique perspective on nematode lifestyle and parasitism.</title>
        <authorList>
            <person name="Dieterich C."/>
            <person name="Clifton S.W."/>
            <person name="Schuster L.N."/>
            <person name="Chinwalla A."/>
            <person name="Delehaunty K."/>
            <person name="Dinkelacker I."/>
            <person name="Fulton L."/>
            <person name="Fulton R."/>
            <person name="Godfrey J."/>
            <person name="Minx P."/>
            <person name="Mitreva M."/>
            <person name="Roeseler W."/>
            <person name="Tian H."/>
            <person name="Witte H."/>
            <person name="Yang S.P."/>
            <person name="Wilson R.K."/>
            <person name="Sommer R.J."/>
        </authorList>
    </citation>
    <scope>NUCLEOTIDE SEQUENCE [LARGE SCALE GENOMIC DNA]</scope>
    <source>
        <strain evidence="4">PS312</strain>
    </source>
</reference>
<feature type="region of interest" description="Disordered" evidence="1">
    <location>
        <begin position="1"/>
        <end position="30"/>
    </location>
</feature>
<proteinExistence type="predicted"/>
<dbReference type="Proteomes" id="UP000005239">
    <property type="component" value="Unassembled WGS sequence"/>
</dbReference>
<keyword evidence="4" id="KW-1185">Reference proteome</keyword>
<keyword evidence="2" id="KW-1133">Transmembrane helix</keyword>
<keyword evidence="2" id="KW-0472">Membrane</keyword>
<reference evidence="3" key="2">
    <citation type="submission" date="2022-06" db="UniProtKB">
        <authorList>
            <consortium name="EnsemblMetazoa"/>
        </authorList>
    </citation>
    <scope>IDENTIFICATION</scope>
    <source>
        <strain evidence="3">PS312</strain>
    </source>
</reference>
<feature type="transmembrane region" description="Helical" evidence="2">
    <location>
        <begin position="159"/>
        <end position="179"/>
    </location>
</feature>
<sequence length="215" mass="24304">MEPPPLYADALTAKQQPPQQPQPPQPQPHYYAPETIIIDASPHPQLTTPAEDTRMPSSVRLFIMLLRIFILVIIVTLNSGCCCHMEPPPTYADAIAAQHQPKRLPSQHFQQQHQSSVLHVLQQPRPAAPVTINVDPAIQPNAMPNQSNAHITRPEWNPFIKLVIILGAALAMLTFIKIARKFDERRHPMNRWCPKPESSLKVFILSKDQFEYPSS</sequence>
<gene>
    <name evidence="3" type="primary">WBGene00116471</name>
</gene>